<gene>
    <name evidence="1" type="ORF">LEP1GSC081_2752</name>
</gene>
<evidence type="ECO:0000313" key="1">
    <source>
        <dbReference type="EMBL" id="EKO16843.1"/>
    </source>
</evidence>
<comment type="caution">
    <text evidence="1">The sequence shown here is derived from an EMBL/GenBank/DDBJ whole genome shotgun (WGS) entry which is preliminary data.</text>
</comment>
<name>A0A0E2B7M1_9LEPT</name>
<protein>
    <submittedName>
        <fullName evidence="1">Uncharacterized protein</fullName>
    </submittedName>
</protein>
<sequence length="44" mass="5000">MSKGFLIPENLSLLKDVETTAILNYTFLAKCCSSHIFIKVLFHL</sequence>
<accession>A0A0E2B7M1</accession>
<organism evidence="1 2">
    <name type="scientific">Leptospira kirschneri str. H1</name>
    <dbReference type="NCBI Taxonomy" id="1049966"/>
    <lineage>
        <taxon>Bacteria</taxon>
        <taxon>Pseudomonadati</taxon>
        <taxon>Spirochaetota</taxon>
        <taxon>Spirochaetia</taxon>
        <taxon>Leptospirales</taxon>
        <taxon>Leptospiraceae</taxon>
        <taxon>Leptospira</taxon>
    </lineage>
</organism>
<dbReference type="EMBL" id="AHMY02000022">
    <property type="protein sequence ID" value="EKO16843.1"/>
    <property type="molecule type" value="Genomic_DNA"/>
</dbReference>
<dbReference type="Proteomes" id="UP000006253">
    <property type="component" value="Unassembled WGS sequence"/>
</dbReference>
<dbReference type="AlphaFoldDB" id="A0A0E2B7M1"/>
<proteinExistence type="predicted"/>
<evidence type="ECO:0000313" key="2">
    <source>
        <dbReference type="Proteomes" id="UP000006253"/>
    </source>
</evidence>
<reference evidence="1 2" key="1">
    <citation type="submission" date="2012-10" db="EMBL/GenBank/DDBJ databases">
        <authorList>
            <person name="Harkins D.M."/>
            <person name="Durkin A.S."/>
            <person name="Brinkac L.M."/>
            <person name="Selengut J.D."/>
            <person name="Sanka R."/>
            <person name="DePew J."/>
            <person name="Purushe J."/>
            <person name="Peacock S.J."/>
            <person name="Thaipadungpanit J."/>
            <person name="Wuthiekanun V.W."/>
            <person name="Day N.P."/>
            <person name="Vinetz J.M."/>
            <person name="Sutton G.G."/>
            <person name="Nelson W.C."/>
            <person name="Fouts D.E."/>
        </authorList>
    </citation>
    <scope>NUCLEOTIDE SEQUENCE [LARGE SCALE GENOMIC DNA]</scope>
    <source>
        <strain evidence="1 2">H1</strain>
    </source>
</reference>